<evidence type="ECO:0000256" key="1">
    <source>
        <dbReference type="ARBA" id="ARBA00004651"/>
    </source>
</evidence>
<dbReference type="InterPro" id="IPR020846">
    <property type="entry name" value="MFS_dom"/>
</dbReference>
<dbReference type="InterPro" id="IPR050814">
    <property type="entry name" value="Myo-inositol_Transporter"/>
</dbReference>
<dbReference type="EMBL" id="FONR01000009">
    <property type="protein sequence ID" value="SFF62195.1"/>
    <property type="molecule type" value="Genomic_DNA"/>
</dbReference>
<evidence type="ECO:0000313" key="8">
    <source>
        <dbReference type="Proteomes" id="UP000181942"/>
    </source>
</evidence>
<keyword evidence="3" id="KW-0812">Transmembrane</keyword>
<feature type="domain" description="Major facilitator superfamily (MFS) profile" evidence="6">
    <location>
        <begin position="1"/>
        <end position="127"/>
    </location>
</feature>
<evidence type="ECO:0000256" key="5">
    <source>
        <dbReference type="ARBA" id="ARBA00023136"/>
    </source>
</evidence>
<evidence type="ECO:0000256" key="4">
    <source>
        <dbReference type="ARBA" id="ARBA00022989"/>
    </source>
</evidence>
<dbReference type="SUPFAM" id="SSF103473">
    <property type="entry name" value="MFS general substrate transporter"/>
    <property type="match status" value="1"/>
</dbReference>
<dbReference type="PROSITE" id="PS50850">
    <property type="entry name" value="MFS"/>
    <property type="match status" value="1"/>
</dbReference>
<dbReference type="Proteomes" id="UP000181942">
    <property type="component" value="Unassembled WGS sequence"/>
</dbReference>
<name>A0A1I2K4S8_9ACTN</name>
<dbReference type="PANTHER" id="PTHR48020">
    <property type="entry name" value="PROTON MYO-INOSITOL COTRANSPORTER"/>
    <property type="match status" value="1"/>
</dbReference>
<gene>
    <name evidence="7" type="ORF">SAMN02787118_109342</name>
</gene>
<evidence type="ECO:0000313" key="7">
    <source>
        <dbReference type="EMBL" id="SFF62195.1"/>
    </source>
</evidence>
<dbReference type="InterPro" id="IPR005828">
    <property type="entry name" value="MFS_sugar_transport-like"/>
</dbReference>
<organism evidence="7 8">
    <name type="scientific">Streptomyces mirabilis</name>
    <dbReference type="NCBI Taxonomy" id="68239"/>
    <lineage>
        <taxon>Bacteria</taxon>
        <taxon>Bacillati</taxon>
        <taxon>Actinomycetota</taxon>
        <taxon>Actinomycetes</taxon>
        <taxon>Kitasatosporales</taxon>
        <taxon>Streptomycetaceae</taxon>
        <taxon>Streptomyces</taxon>
    </lineage>
</organism>
<evidence type="ECO:0000259" key="6">
    <source>
        <dbReference type="PROSITE" id="PS50850"/>
    </source>
</evidence>
<keyword evidence="2" id="KW-0813">Transport</keyword>
<comment type="subcellular location">
    <subcellularLocation>
        <location evidence="1">Cell membrane</location>
        <topology evidence="1">Multi-pass membrane protein</topology>
    </subcellularLocation>
</comment>
<dbReference type="AlphaFoldDB" id="A0A1I2K4S8"/>
<protein>
    <submittedName>
        <fullName evidence="7">Sugar transporter</fullName>
    </submittedName>
</protein>
<reference evidence="7 8" key="1">
    <citation type="submission" date="2016-10" db="EMBL/GenBank/DDBJ databases">
        <authorList>
            <person name="de Groot N.N."/>
        </authorList>
    </citation>
    <scope>NUCLEOTIDE SEQUENCE [LARGE SCALE GENOMIC DNA]</scope>
    <source>
        <strain evidence="7 8">OK461</strain>
    </source>
</reference>
<dbReference type="GO" id="GO:0005886">
    <property type="term" value="C:plasma membrane"/>
    <property type="evidence" value="ECO:0007669"/>
    <property type="project" value="UniProtKB-SubCell"/>
</dbReference>
<keyword evidence="4" id="KW-1133">Transmembrane helix</keyword>
<proteinExistence type="predicted"/>
<accession>A0A1I2K4S8</accession>
<dbReference type="InterPro" id="IPR036259">
    <property type="entry name" value="MFS_trans_sf"/>
</dbReference>
<keyword evidence="5" id="KW-0472">Membrane</keyword>
<sequence>MSLPVIECPQARPTQISPTARRGALVTRNELMVVSGQLLAFTSQAVIADVGGESGGVWRWMLVIATVPAVVLWFDMPIMPDSPRWPASQSRFDEAFEVLKQVRSEARARAELSEVSAPTPASPRTAP</sequence>
<evidence type="ECO:0000256" key="3">
    <source>
        <dbReference type="ARBA" id="ARBA00022692"/>
    </source>
</evidence>
<dbReference type="PANTHER" id="PTHR48020:SF12">
    <property type="entry name" value="PROTON MYO-INOSITOL COTRANSPORTER"/>
    <property type="match status" value="1"/>
</dbReference>
<keyword evidence="7" id="KW-0762">Sugar transport</keyword>
<dbReference type="Gene3D" id="1.20.1250.20">
    <property type="entry name" value="MFS general substrate transporter like domains"/>
    <property type="match status" value="1"/>
</dbReference>
<evidence type="ECO:0000256" key="2">
    <source>
        <dbReference type="ARBA" id="ARBA00022448"/>
    </source>
</evidence>
<dbReference type="Pfam" id="PF00083">
    <property type="entry name" value="Sugar_tr"/>
    <property type="match status" value="1"/>
</dbReference>
<dbReference type="GO" id="GO:0022857">
    <property type="term" value="F:transmembrane transporter activity"/>
    <property type="evidence" value="ECO:0007669"/>
    <property type="project" value="InterPro"/>
</dbReference>